<dbReference type="Proteomes" id="UP000244912">
    <property type="component" value="Unassembled WGS sequence"/>
</dbReference>
<dbReference type="InterPro" id="IPR008927">
    <property type="entry name" value="6-PGluconate_DH-like_C_sf"/>
</dbReference>
<dbReference type="SUPFAM" id="SSF48179">
    <property type="entry name" value="6-phosphogluconate dehydrogenase C-terminal domain-like"/>
    <property type="match status" value="1"/>
</dbReference>
<evidence type="ECO:0000256" key="1">
    <source>
        <dbReference type="ARBA" id="ARBA00023002"/>
    </source>
</evidence>
<dbReference type="PANTHER" id="PTHR43060:SF15">
    <property type="entry name" value="3-HYDROXYISOBUTYRATE DEHYDROGENASE-LIKE 1, MITOCHONDRIAL-RELATED"/>
    <property type="match status" value="1"/>
</dbReference>
<dbReference type="InterPro" id="IPR006115">
    <property type="entry name" value="6PGDH_NADP-bd"/>
</dbReference>
<proteinExistence type="predicted"/>
<feature type="domain" description="6-phosphogluconate dehydrogenase NADP-binding" evidence="4">
    <location>
        <begin position="5"/>
        <end position="165"/>
    </location>
</feature>
<dbReference type="InterPro" id="IPR013328">
    <property type="entry name" value="6PGD_dom2"/>
</dbReference>
<dbReference type="PIRSF" id="PIRSF000103">
    <property type="entry name" value="HIBADH"/>
    <property type="match status" value="1"/>
</dbReference>
<dbReference type="Pfam" id="PF14833">
    <property type="entry name" value="NAD_binding_11"/>
    <property type="match status" value="1"/>
</dbReference>
<dbReference type="InterPro" id="IPR036291">
    <property type="entry name" value="NAD(P)-bd_dom_sf"/>
</dbReference>
<dbReference type="Pfam" id="PF03446">
    <property type="entry name" value="NAD_binding_2"/>
    <property type="match status" value="1"/>
</dbReference>
<dbReference type="GO" id="GO:0051287">
    <property type="term" value="F:NAD binding"/>
    <property type="evidence" value="ECO:0007669"/>
    <property type="project" value="InterPro"/>
</dbReference>
<reference evidence="6 7" key="1">
    <citation type="submission" date="2018-03" db="EMBL/GenBank/DDBJ databases">
        <authorList>
            <person name="Keele B.F."/>
        </authorList>
    </citation>
    <scope>NUCLEOTIDE SEQUENCE [LARGE SCALE GENOMIC DNA]</scope>
    <source>
        <strain evidence="6 7">CECT 8504</strain>
    </source>
</reference>
<evidence type="ECO:0000313" key="7">
    <source>
        <dbReference type="Proteomes" id="UP000244912"/>
    </source>
</evidence>
<dbReference type="EMBL" id="ONZF01000004">
    <property type="protein sequence ID" value="SPJ24556.1"/>
    <property type="molecule type" value="Genomic_DNA"/>
</dbReference>
<dbReference type="GO" id="GO:0008679">
    <property type="term" value="F:2-hydroxy-3-oxopropionate reductase activity"/>
    <property type="evidence" value="ECO:0007669"/>
    <property type="project" value="UniProtKB-EC"/>
</dbReference>
<dbReference type="AlphaFoldDB" id="A0A2R8BWV1"/>
<dbReference type="Gene3D" id="3.40.50.720">
    <property type="entry name" value="NAD(P)-binding Rossmann-like Domain"/>
    <property type="match status" value="1"/>
</dbReference>
<dbReference type="InterPro" id="IPR015815">
    <property type="entry name" value="HIBADH-related"/>
</dbReference>
<protein>
    <submittedName>
        <fullName evidence="6">2-hydroxy-3-oxopropionate reductase</fullName>
        <ecNumber evidence="6">1.1.1.60</ecNumber>
    </submittedName>
</protein>
<keyword evidence="7" id="KW-1185">Reference proteome</keyword>
<feature type="active site" evidence="3">
    <location>
        <position position="174"/>
    </location>
</feature>
<evidence type="ECO:0000259" key="4">
    <source>
        <dbReference type="Pfam" id="PF03446"/>
    </source>
</evidence>
<feature type="domain" description="3-hydroxyisobutyrate dehydrogenase-like NAD-binding" evidence="5">
    <location>
        <begin position="168"/>
        <end position="280"/>
    </location>
</feature>
<dbReference type="InterPro" id="IPR029154">
    <property type="entry name" value="HIBADH-like_NADP-bd"/>
</dbReference>
<evidence type="ECO:0000256" key="2">
    <source>
        <dbReference type="ARBA" id="ARBA00023027"/>
    </source>
</evidence>
<evidence type="ECO:0000259" key="5">
    <source>
        <dbReference type="Pfam" id="PF14833"/>
    </source>
</evidence>
<name>A0A2R8BWV1_9RHOB</name>
<organism evidence="6 7">
    <name type="scientific">Palleronia abyssalis</name>
    <dbReference type="NCBI Taxonomy" id="1501240"/>
    <lineage>
        <taxon>Bacteria</taxon>
        <taxon>Pseudomonadati</taxon>
        <taxon>Pseudomonadota</taxon>
        <taxon>Alphaproteobacteria</taxon>
        <taxon>Rhodobacterales</taxon>
        <taxon>Roseobacteraceae</taxon>
        <taxon>Palleronia</taxon>
    </lineage>
</organism>
<dbReference type="Gene3D" id="1.10.1040.10">
    <property type="entry name" value="N-(1-d-carboxylethyl)-l-norvaline Dehydrogenase, domain 2"/>
    <property type="match status" value="1"/>
</dbReference>
<accession>A0A2R8BWV1</accession>
<evidence type="ECO:0000313" key="6">
    <source>
        <dbReference type="EMBL" id="SPJ24556.1"/>
    </source>
</evidence>
<dbReference type="PANTHER" id="PTHR43060">
    <property type="entry name" value="3-HYDROXYISOBUTYRATE DEHYDROGENASE-LIKE 1, MITOCHONDRIAL-RELATED"/>
    <property type="match status" value="1"/>
</dbReference>
<gene>
    <name evidence="6" type="primary">garR_2</name>
    <name evidence="6" type="ORF">PAA8504_02389</name>
</gene>
<evidence type="ECO:0000256" key="3">
    <source>
        <dbReference type="PIRSR" id="PIRSR000103-1"/>
    </source>
</evidence>
<dbReference type="SUPFAM" id="SSF51735">
    <property type="entry name" value="NAD(P)-binding Rossmann-fold domains"/>
    <property type="match status" value="1"/>
</dbReference>
<sequence>MSKPTIGFIGVGYMGHGMAKNLIASGYPLVVKGNRNRDPVEDLLTRGAQEAATPREVAERSDIVHLCLSNSAQVEAVIRGEDGILASGKDGLVVIDTTTADPTSSDTLAAELEAAQMTLVDAPLGRTPKEAEAGTLDTMVGATPEMFERLRPVIACWAGNISHTGGTGSGHRMKLIMNFISMGYAALYSEALATGVKSGLTPQTIHRVIGSSRMANGFYETFMAYAIGRDPEAHKFTIQNGAKDTRYAASMARDAEVANLLGAAIANSFQLAESAGHGDDYVPMLADIVARQNGFDLAKAVRAGHREED</sequence>
<dbReference type="EC" id="1.1.1.60" evidence="6"/>
<dbReference type="GO" id="GO:0050661">
    <property type="term" value="F:NADP binding"/>
    <property type="evidence" value="ECO:0007669"/>
    <property type="project" value="InterPro"/>
</dbReference>
<keyword evidence="2" id="KW-0520">NAD</keyword>
<keyword evidence="1 6" id="KW-0560">Oxidoreductase</keyword>